<dbReference type="InterPro" id="IPR029052">
    <property type="entry name" value="Metallo-depent_PP-like"/>
</dbReference>
<keyword evidence="9" id="KW-1185">Reference proteome</keyword>
<dbReference type="GO" id="GO:0046872">
    <property type="term" value="F:metal ion binding"/>
    <property type="evidence" value="ECO:0007669"/>
    <property type="project" value="InterPro"/>
</dbReference>
<dbReference type="SUPFAM" id="SSF56300">
    <property type="entry name" value="Metallo-dependent phosphatases"/>
    <property type="match status" value="1"/>
</dbReference>
<evidence type="ECO:0000313" key="8">
    <source>
        <dbReference type="Proteomes" id="UP000035579"/>
    </source>
</evidence>
<reference evidence="7 9" key="2">
    <citation type="submission" date="2018-08" db="EMBL/GenBank/DDBJ databases">
        <title>Genomic Encyclopedia of Archaeal and Bacterial Type Strains, Phase II (KMG-II): from individual species to whole genera.</title>
        <authorList>
            <person name="Goeker M."/>
        </authorList>
    </citation>
    <scope>NUCLEOTIDE SEQUENCE [LARGE SCALE GENOMIC DNA]</scope>
    <source>
        <strain evidence="7 9">DSM 2261</strain>
    </source>
</reference>
<dbReference type="PROSITE" id="PS00785">
    <property type="entry name" value="5_NUCLEOTIDASE_1"/>
    <property type="match status" value="1"/>
</dbReference>
<dbReference type="EMBL" id="CP011509">
    <property type="protein sequence ID" value="AKJ05468.1"/>
    <property type="molecule type" value="Genomic_DNA"/>
</dbReference>
<feature type="chain" id="PRO_5042163737" evidence="3">
    <location>
        <begin position="23"/>
        <end position="800"/>
    </location>
</feature>
<name>A0AAC8QDY4_9BACT</name>
<accession>A0AAC8QDY4</accession>
<dbReference type="SUPFAM" id="SSF55816">
    <property type="entry name" value="5'-nucleotidase (syn. UDP-sugar hydrolase), C-terminal domain"/>
    <property type="match status" value="1"/>
</dbReference>
<evidence type="ECO:0000313" key="9">
    <source>
        <dbReference type="Proteomes" id="UP000256345"/>
    </source>
</evidence>
<evidence type="ECO:0000313" key="7">
    <source>
        <dbReference type="EMBL" id="REG36151.1"/>
    </source>
</evidence>
<dbReference type="Proteomes" id="UP000035579">
    <property type="component" value="Chromosome"/>
</dbReference>
<sequence>MRSLLSGLFCVLLCTSCMPVMSGEQDLDLSGQEVRLSLLHTSDIHSRLIPYDFTPLKTDTDLGIVPEAGPFGGATRMGAILKRERARSSRLLHLDSGDCFQGAPIFNLNNGQAEMSFLSRMRLDAAVIGNHEFDAGLLNFVEKTRDHATFPLMAANYYWDSPNEPGNAQALLNTVPYVIRNVQGLKVGIIGMANISSLNSLVEGGNSLQATPLEQNEAARAYVEMLRPVVDLLVVVSHLGLTEDQDLIRGYEAYYEYERARPYLERDHDKWQLLEYADPSQEHNPQAVVKVFIPGVSGLDAVLGGHLHVVLNPPQQLSDPSGRKVVLVHSGAFAKYVGRADLVVKVPKAEERTIDGAEIVSHDYRVFPLDGLWCDDAMRAYYQDNFWNPGQFINAPGVRAAIAKCQQLEDRETTDLLQPFLLGMDFNMQLTSIFSYAPRDVARRNTSTGGDSPLGNIAADSMRKRRAVEAEMALTNSLGIRDNLYAGVVSQESMFNVFPFENTINIMYLSGLEIQEMLDFVAERSASRGCVSQAQISGARFTMDCAQVQLNDLRIPCSPTNGIADCPSEGREGHAPWQCLQDQDGSRCYARPATDVVINGNPLNPNGMYRVAVNDYIAKGGSGFSVLKRNTTRQETGISLRDSLIGYMQGFCTCDDILDKPEPKTSKTGERCGTLVNGEWKVDDQTINFCTQARAFKTSLTEALKTQTVGTCGCDELLPPPADAAQRCGVEGLTPELIRSTCLGSVPQGPYTGRCYCRDALGGAQECGSVTKQLETFCKNPTAMPIANAAEDNRIGRRVK</sequence>
<dbReference type="InterPro" id="IPR036907">
    <property type="entry name" value="5'-Nucleotdase_C_sf"/>
</dbReference>
<dbReference type="Gene3D" id="3.60.21.10">
    <property type="match status" value="1"/>
</dbReference>
<dbReference type="PANTHER" id="PTHR11575">
    <property type="entry name" value="5'-NUCLEOTIDASE-RELATED"/>
    <property type="match status" value="1"/>
</dbReference>
<dbReference type="AlphaFoldDB" id="A0AAC8QDY4"/>
<dbReference type="PANTHER" id="PTHR11575:SF24">
    <property type="entry name" value="5'-NUCLEOTIDASE"/>
    <property type="match status" value="1"/>
</dbReference>
<dbReference type="GO" id="GO:0016788">
    <property type="term" value="F:hydrolase activity, acting on ester bonds"/>
    <property type="evidence" value="ECO:0007669"/>
    <property type="project" value="InterPro"/>
</dbReference>
<dbReference type="InterPro" id="IPR006179">
    <property type="entry name" value="5_nucleotidase/apyrase"/>
</dbReference>
<keyword evidence="2 3" id="KW-0732">Signal</keyword>
<proteinExistence type="inferred from homology"/>
<dbReference type="RefSeq" id="WP_047859002.1">
    <property type="nucleotide sequence ID" value="NZ_CP011509.1"/>
</dbReference>
<dbReference type="EMBL" id="QUMU01000002">
    <property type="protein sequence ID" value="REG36151.1"/>
    <property type="molecule type" value="Genomic_DNA"/>
</dbReference>
<organism evidence="6 8">
    <name type="scientific">Archangium gephyra</name>
    <dbReference type="NCBI Taxonomy" id="48"/>
    <lineage>
        <taxon>Bacteria</taxon>
        <taxon>Pseudomonadati</taxon>
        <taxon>Myxococcota</taxon>
        <taxon>Myxococcia</taxon>
        <taxon>Myxococcales</taxon>
        <taxon>Cystobacterineae</taxon>
        <taxon>Archangiaceae</taxon>
        <taxon>Archangium</taxon>
    </lineage>
</organism>
<feature type="domain" description="5'-Nucleotidase C-terminal" evidence="5">
    <location>
        <begin position="443"/>
        <end position="629"/>
    </location>
</feature>
<dbReference type="GO" id="GO:0000166">
    <property type="term" value="F:nucleotide binding"/>
    <property type="evidence" value="ECO:0007669"/>
    <property type="project" value="InterPro"/>
</dbReference>
<evidence type="ECO:0000259" key="4">
    <source>
        <dbReference type="Pfam" id="PF00149"/>
    </source>
</evidence>
<dbReference type="Pfam" id="PF00149">
    <property type="entry name" value="Metallophos"/>
    <property type="match status" value="1"/>
</dbReference>
<feature type="domain" description="Calcineurin-like phosphoesterase" evidence="4">
    <location>
        <begin position="37"/>
        <end position="309"/>
    </location>
</feature>
<evidence type="ECO:0000259" key="5">
    <source>
        <dbReference type="Pfam" id="PF02872"/>
    </source>
</evidence>
<dbReference type="InterPro" id="IPR008334">
    <property type="entry name" value="5'-Nucleotdase_C"/>
</dbReference>
<dbReference type="KEGG" id="age:AA314_07094"/>
<dbReference type="InterPro" id="IPR004843">
    <property type="entry name" value="Calcineurin-like_PHP"/>
</dbReference>
<dbReference type="PRINTS" id="PR01607">
    <property type="entry name" value="APYRASEFAMLY"/>
</dbReference>
<dbReference type="GO" id="GO:0009166">
    <property type="term" value="P:nucleotide catabolic process"/>
    <property type="evidence" value="ECO:0007669"/>
    <property type="project" value="InterPro"/>
</dbReference>
<dbReference type="Proteomes" id="UP000256345">
    <property type="component" value="Unassembled WGS sequence"/>
</dbReference>
<feature type="signal peptide" evidence="3">
    <location>
        <begin position="1"/>
        <end position="22"/>
    </location>
</feature>
<comment type="similarity">
    <text evidence="1">Belongs to the 5'-nucleotidase family.</text>
</comment>
<dbReference type="Pfam" id="PF02872">
    <property type="entry name" value="5_nucleotid_C"/>
    <property type="match status" value="1"/>
</dbReference>
<gene>
    <name evidence="6" type="ORF">AA314_07094</name>
    <name evidence="7" type="ORF">ATI61_102528</name>
</gene>
<evidence type="ECO:0000256" key="1">
    <source>
        <dbReference type="ARBA" id="ARBA00006654"/>
    </source>
</evidence>
<reference evidence="6 8" key="1">
    <citation type="submission" date="2015-05" db="EMBL/GenBank/DDBJ databases">
        <title>Genome assembly of Archangium gephyra DSM 2261.</title>
        <authorList>
            <person name="Sharma G."/>
            <person name="Subramanian S."/>
        </authorList>
    </citation>
    <scope>NUCLEOTIDE SEQUENCE [LARGE SCALE GENOMIC DNA]</scope>
    <source>
        <strain evidence="6 8">DSM 2261</strain>
    </source>
</reference>
<dbReference type="Gene3D" id="3.90.780.10">
    <property type="entry name" value="5'-Nucleotidase, C-terminal domain"/>
    <property type="match status" value="1"/>
</dbReference>
<dbReference type="InterPro" id="IPR006146">
    <property type="entry name" value="5'-Nucleotdase_CS"/>
</dbReference>
<protein>
    <submittedName>
        <fullName evidence="6 7">5'-nucleotidase</fullName>
    </submittedName>
</protein>
<dbReference type="CDD" id="cd00845">
    <property type="entry name" value="MPP_UshA_N_like"/>
    <property type="match status" value="1"/>
</dbReference>
<evidence type="ECO:0000256" key="3">
    <source>
        <dbReference type="SAM" id="SignalP"/>
    </source>
</evidence>
<evidence type="ECO:0000256" key="2">
    <source>
        <dbReference type="ARBA" id="ARBA00022729"/>
    </source>
</evidence>
<evidence type="ECO:0000313" key="6">
    <source>
        <dbReference type="EMBL" id="AKJ05468.1"/>
    </source>
</evidence>